<dbReference type="InterPro" id="IPR029480">
    <property type="entry name" value="Transpos_assoc"/>
</dbReference>
<dbReference type="Pfam" id="PF02992">
    <property type="entry name" value="Transposase_21"/>
    <property type="match status" value="1"/>
</dbReference>
<evidence type="ECO:0008006" key="6">
    <source>
        <dbReference type="Google" id="ProtNLM"/>
    </source>
</evidence>
<comment type="caution">
    <text evidence="4">The sequence shown here is derived from an EMBL/GenBank/DDBJ whole genome shotgun (WGS) entry which is preliminary data.</text>
</comment>
<sequence length="1100" mass="126765">MENLQDSNDLFFITLTRQQPLKLIGRHTLPRQQPLFFQCPYAIALKLIGYLCAVSITLPRQQQIIHNNYSTSPFSISCARTLVPMDRSWINARRTSNEYAVGVEAFLEFAKRNVLNNNGRFYCPCVKCLNVKRLSVEEIRDHVICHGFCKNYTTWTWHGELMLIPIVSEAEEVNEEMNDGLEDMIRDIGRESFERAHVLLQQEILPEGNTLPNRTYEAKKVICPMGMDYKKIHACPNDCILYRKEYEKLHECPVCGESRYKVKNGESGDDVSTKNPPTKVLWYLPIIPRFKRLFANKNDAKSLRWHAEERKLDGKLRHPADSLQWKKIDQLFPTFGKEPRNLRLGLATDGMNPYSSLSSIHSPWPVLLVVYNLSPQLCMKRKYIMLSMMISGPKQPGNDIDVYLRPLIEDLTMLWEEGIDVFDAYSCEYFKLRAIIFCTINDFPAYGNLAGYSVKGHKACPICEEGTCYHQMYHGKKTVYLGHRRFLRHDHPYRKLKKAFHGSQENVIAPVALTGDQVYEKVKDINVVLGKKQKRQATEKNVWKKRSIFFDLPYWPSLDVRHCIDVMHVEKNVCDSVIGTLLNIQGKTKDRVSSRQDMVDMGIRDSLAPITIGQRTYLPPACHTLSKNERKSLCQCLHGVKVPQGYSSNIKKLVSMKDLKLIGLKSHDCHVLMQQLLPVAIRDILPKNVRVTITKLCFFFNAICSKVIDPGKLVELQNDAVVILCQLEMYFPPSFFDIMVHLIVHLVREISICGPVYLRWMYPIERYMKILKGYMKNQYRPEASIVERYIAEEAIEFCTDYLSGVDSIGIPKPRFREESTGNGIRGFSVKSKPREEVLQAHLYILNNTDEVLPYISRHKNIIKAKNPRMTEKWLVNEHNKTFLNWFRGQVVNDDTASETLKWLASGPNFDVVCWSGYYINHYTFYTKSQDDNSRVQNSGVMIVAESIHFSSAKDKNPIVASIPYYGVIEEIWEVDYVKIRVPVFRCKWVDGNTGVKTDEMGFTLVELNKVAHEDEPFIMASQAKQVFYITDPSNKRWSVALHGKCLVDIDENHGSTLDIVETPPFSSSMPTLCDDDEIDNVHAIRNDHQEGIWEHVMDTS</sequence>
<dbReference type="EMBL" id="JAYKXN010000006">
    <property type="protein sequence ID" value="KAK7279834.1"/>
    <property type="molecule type" value="Genomic_DNA"/>
</dbReference>
<name>A0AAN9IIE7_CLITE</name>
<feature type="domain" description="Transposase-associated" evidence="3">
    <location>
        <begin position="87"/>
        <end position="160"/>
    </location>
</feature>
<evidence type="ECO:0000259" key="1">
    <source>
        <dbReference type="Pfam" id="PF13952"/>
    </source>
</evidence>
<evidence type="ECO:0000313" key="4">
    <source>
        <dbReference type="EMBL" id="KAK7279834.1"/>
    </source>
</evidence>
<dbReference type="Pfam" id="PF13963">
    <property type="entry name" value="Transpos_assoc"/>
    <property type="match status" value="1"/>
</dbReference>
<dbReference type="Pfam" id="PF13952">
    <property type="entry name" value="DUF4216"/>
    <property type="match status" value="1"/>
</dbReference>
<dbReference type="Pfam" id="PF13960">
    <property type="entry name" value="DUF4218"/>
    <property type="match status" value="1"/>
</dbReference>
<feature type="domain" description="DUF4218" evidence="2">
    <location>
        <begin position="703"/>
        <end position="807"/>
    </location>
</feature>
<proteinExistence type="predicted"/>
<protein>
    <recommendedName>
        <fullName evidence="6">Transposase</fullName>
    </recommendedName>
</protein>
<dbReference type="PANTHER" id="PTHR48258:SF9">
    <property type="entry name" value="OS01G0348150 PROTEIN"/>
    <property type="match status" value="1"/>
</dbReference>
<dbReference type="InterPro" id="IPR004242">
    <property type="entry name" value="Transposase_21"/>
</dbReference>
<evidence type="ECO:0000259" key="2">
    <source>
        <dbReference type="Pfam" id="PF13960"/>
    </source>
</evidence>
<dbReference type="InterPro" id="IPR025452">
    <property type="entry name" value="DUF4218"/>
</dbReference>
<dbReference type="Proteomes" id="UP001359559">
    <property type="component" value="Unassembled WGS sequence"/>
</dbReference>
<keyword evidence="5" id="KW-1185">Reference proteome</keyword>
<dbReference type="PANTHER" id="PTHR48258">
    <property type="entry name" value="DUF4218 DOMAIN-CONTAINING PROTEIN-RELATED"/>
    <property type="match status" value="1"/>
</dbReference>
<feature type="domain" description="DUF4216" evidence="1">
    <location>
        <begin position="972"/>
        <end position="1039"/>
    </location>
</feature>
<dbReference type="AlphaFoldDB" id="A0AAN9IIE7"/>
<evidence type="ECO:0000313" key="5">
    <source>
        <dbReference type="Proteomes" id="UP001359559"/>
    </source>
</evidence>
<accession>A0AAN9IIE7</accession>
<organism evidence="4 5">
    <name type="scientific">Clitoria ternatea</name>
    <name type="common">Butterfly pea</name>
    <dbReference type="NCBI Taxonomy" id="43366"/>
    <lineage>
        <taxon>Eukaryota</taxon>
        <taxon>Viridiplantae</taxon>
        <taxon>Streptophyta</taxon>
        <taxon>Embryophyta</taxon>
        <taxon>Tracheophyta</taxon>
        <taxon>Spermatophyta</taxon>
        <taxon>Magnoliopsida</taxon>
        <taxon>eudicotyledons</taxon>
        <taxon>Gunneridae</taxon>
        <taxon>Pentapetalae</taxon>
        <taxon>rosids</taxon>
        <taxon>fabids</taxon>
        <taxon>Fabales</taxon>
        <taxon>Fabaceae</taxon>
        <taxon>Papilionoideae</taxon>
        <taxon>50 kb inversion clade</taxon>
        <taxon>NPAAA clade</taxon>
        <taxon>indigoferoid/millettioid clade</taxon>
        <taxon>Phaseoleae</taxon>
        <taxon>Clitoria</taxon>
    </lineage>
</organism>
<evidence type="ECO:0000259" key="3">
    <source>
        <dbReference type="Pfam" id="PF13963"/>
    </source>
</evidence>
<gene>
    <name evidence="4" type="ORF">RJT34_24892</name>
</gene>
<reference evidence="4 5" key="1">
    <citation type="submission" date="2024-01" db="EMBL/GenBank/DDBJ databases">
        <title>The genomes of 5 underutilized Papilionoideae crops provide insights into root nodulation and disease resistance.</title>
        <authorList>
            <person name="Yuan L."/>
        </authorList>
    </citation>
    <scope>NUCLEOTIDE SEQUENCE [LARGE SCALE GENOMIC DNA]</scope>
    <source>
        <strain evidence="4">LY-2023</strain>
        <tissue evidence="4">Leaf</tissue>
    </source>
</reference>
<dbReference type="InterPro" id="IPR025312">
    <property type="entry name" value="DUF4216"/>
</dbReference>